<feature type="transmembrane region" description="Helical" evidence="1">
    <location>
        <begin position="107"/>
        <end position="127"/>
    </location>
</feature>
<evidence type="ECO:0000313" key="2">
    <source>
        <dbReference type="EMBL" id="PWV91985.1"/>
    </source>
</evidence>
<dbReference type="RefSeq" id="WP_174812763.1">
    <property type="nucleotide sequence ID" value="NZ_CP054613.1"/>
</dbReference>
<evidence type="ECO:0000256" key="1">
    <source>
        <dbReference type="SAM" id="Phobius"/>
    </source>
</evidence>
<organism evidence="2 3">
    <name type="scientific">Paenibacillus cellulosilyticus</name>
    <dbReference type="NCBI Taxonomy" id="375489"/>
    <lineage>
        <taxon>Bacteria</taxon>
        <taxon>Bacillati</taxon>
        <taxon>Bacillota</taxon>
        <taxon>Bacilli</taxon>
        <taxon>Bacillales</taxon>
        <taxon>Paenibacillaceae</taxon>
        <taxon>Paenibacillus</taxon>
    </lineage>
</organism>
<keyword evidence="3" id="KW-1185">Reference proteome</keyword>
<dbReference type="EMBL" id="QGTQ01000038">
    <property type="protein sequence ID" value="PWV91985.1"/>
    <property type="molecule type" value="Genomic_DNA"/>
</dbReference>
<accession>A0A2V2YGQ9</accession>
<dbReference type="PROSITE" id="PS51257">
    <property type="entry name" value="PROKAR_LIPOPROTEIN"/>
    <property type="match status" value="1"/>
</dbReference>
<protein>
    <submittedName>
        <fullName evidence="2">Putative membrane protein (TIGR04086 family)</fullName>
    </submittedName>
</protein>
<evidence type="ECO:0000313" key="3">
    <source>
        <dbReference type="Proteomes" id="UP000246635"/>
    </source>
</evidence>
<dbReference type="Pfam" id="PF12670">
    <property type="entry name" value="DUF3792"/>
    <property type="match status" value="1"/>
</dbReference>
<feature type="transmembrane region" description="Helical" evidence="1">
    <location>
        <begin position="12"/>
        <end position="38"/>
    </location>
</feature>
<dbReference type="AlphaFoldDB" id="A0A2V2YGQ9"/>
<feature type="transmembrane region" description="Helical" evidence="1">
    <location>
        <begin position="75"/>
        <end position="95"/>
    </location>
</feature>
<keyword evidence="1" id="KW-0812">Transmembrane</keyword>
<keyword evidence="1" id="KW-0472">Membrane</keyword>
<proteinExistence type="predicted"/>
<sequence length="129" mass="13419">MNSIKNVSKVSVSSPMLGGALTACIWLAVGALLLSLILKLSSMQETLLPMYAMTVHGCASFAGGFSSGRRSGRKGWYFGGSLGLLYALIIILIGFLSVNAGFSSHTWNLLAIVVPAGAIGGMIGVNLRK</sequence>
<name>A0A2V2YGQ9_9BACL</name>
<comment type="caution">
    <text evidence="2">The sequence shown here is derived from an EMBL/GenBank/DDBJ whole genome shotgun (WGS) entry which is preliminary data.</text>
</comment>
<reference evidence="2 3" key="1">
    <citation type="submission" date="2018-05" db="EMBL/GenBank/DDBJ databases">
        <title>Genomic Encyclopedia of Type Strains, Phase III (KMG-III): the genomes of soil and plant-associated and newly described type strains.</title>
        <authorList>
            <person name="Whitman W."/>
        </authorList>
    </citation>
    <scope>NUCLEOTIDE SEQUENCE [LARGE SCALE GENOMIC DNA]</scope>
    <source>
        <strain evidence="2 3">CECT 5696</strain>
    </source>
</reference>
<dbReference type="Proteomes" id="UP000246635">
    <property type="component" value="Unassembled WGS sequence"/>
</dbReference>
<dbReference type="InterPro" id="IPR023804">
    <property type="entry name" value="DUF3792_TM"/>
</dbReference>
<keyword evidence="1" id="KW-1133">Transmembrane helix</keyword>
<dbReference type="NCBIfam" id="TIGR04086">
    <property type="entry name" value="TIGR04086_membr"/>
    <property type="match status" value="1"/>
</dbReference>
<gene>
    <name evidence="2" type="ORF">DFQ01_13835</name>
</gene>